<organism evidence="2 3">
    <name type="scientific">Candidatus Methylacidithermus pantelleriae</name>
    <dbReference type="NCBI Taxonomy" id="2744239"/>
    <lineage>
        <taxon>Bacteria</taxon>
        <taxon>Pseudomonadati</taxon>
        <taxon>Verrucomicrobiota</taxon>
        <taxon>Methylacidiphilae</taxon>
        <taxon>Methylacidiphilales</taxon>
        <taxon>Methylacidiphilaceae</taxon>
        <taxon>Candidatus Methylacidithermus</taxon>
    </lineage>
</organism>
<protein>
    <submittedName>
        <fullName evidence="2">Uncharacterized protein</fullName>
    </submittedName>
</protein>
<gene>
    <name evidence="2" type="ORF">MPNT_10088</name>
</gene>
<accession>A0A8J2FMZ4</accession>
<keyword evidence="1" id="KW-0812">Transmembrane</keyword>
<keyword evidence="1" id="KW-1133">Transmembrane helix</keyword>
<evidence type="ECO:0000256" key="1">
    <source>
        <dbReference type="SAM" id="Phobius"/>
    </source>
</evidence>
<name>A0A8J2FMZ4_9BACT</name>
<evidence type="ECO:0000313" key="3">
    <source>
        <dbReference type="Proteomes" id="UP000663859"/>
    </source>
</evidence>
<proteinExistence type="predicted"/>
<comment type="caution">
    <text evidence="2">The sequence shown here is derived from an EMBL/GenBank/DDBJ whole genome shotgun (WGS) entry which is preliminary data.</text>
</comment>
<evidence type="ECO:0000313" key="2">
    <source>
        <dbReference type="EMBL" id="CAF0689033.1"/>
    </source>
</evidence>
<feature type="transmembrane region" description="Helical" evidence="1">
    <location>
        <begin position="24"/>
        <end position="42"/>
    </location>
</feature>
<dbReference type="Proteomes" id="UP000663859">
    <property type="component" value="Unassembled WGS sequence"/>
</dbReference>
<dbReference type="EMBL" id="CAJNOB010000001">
    <property type="protein sequence ID" value="CAF0689033.1"/>
    <property type="molecule type" value="Genomic_DNA"/>
</dbReference>
<keyword evidence="1" id="KW-0472">Membrane</keyword>
<sequence>MGKVFFRGSEVNRPGSLSRQGLRLFWGPLLSIGNQAFLLLFFSQDRGKKLKILRFPWSPHLSSLWRTWIAQVTHWREGLVTWALRSQAPREGAIAWEPPGGLNRRIETLYPFTWDRTGSPFFAWGNSGAPTKDASDGIGVLPFA</sequence>
<keyword evidence="3" id="KW-1185">Reference proteome</keyword>
<dbReference type="AlphaFoldDB" id="A0A8J2FMZ4"/>
<reference evidence="2" key="1">
    <citation type="submission" date="2021-02" db="EMBL/GenBank/DDBJ databases">
        <authorList>
            <person name="Cremers G."/>
            <person name="Picone N."/>
        </authorList>
    </citation>
    <scope>NUCLEOTIDE SEQUENCE</scope>
    <source>
        <strain evidence="2">PQ17</strain>
    </source>
</reference>